<evidence type="ECO:0000256" key="1">
    <source>
        <dbReference type="ARBA" id="ARBA00004141"/>
    </source>
</evidence>
<name>A0A382BCL0_9ZZZZ</name>
<dbReference type="PANTHER" id="PTHR43483:SF3">
    <property type="entry name" value="MEMBRANE TRANSPORTER PROTEIN HI_0806-RELATED"/>
    <property type="match status" value="1"/>
</dbReference>
<feature type="transmembrane region" description="Helical" evidence="5">
    <location>
        <begin position="254"/>
        <end position="272"/>
    </location>
</feature>
<accession>A0A382BCL0</accession>
<proteinExistence type="predicted"/>
<feature type="transmembrane region" description="Helical" evidence="5">
    <location>
        <begin position="188"/>
        <end position="209"/>
    </location>
</feature>
<feature type="transmembrane region" description="Helical" evidence="5">
    <location>
        <begin position="91"/>
        <end position="111"/>
    </location>
</feature>
<keyword evidence="2 5" id="KW-0812">Transmembrane</keyword>
<feature type="transmembrane region" description="Helical" evidence="5">
    <location>
        <begin position="154"/>
        <end position="176"/>
    </location>
</feature>
<dbReference type="EMBL" id="UINC01029207">
    <property type="protein sequence ID" value="SVB11545.1"/>
    <property type="molecule type" value="Genomic_DNA"/>
</dbReference>
<protein>
    <recommendedName>
        <fullName evidence="7">Membrane transporter protein</fullName>
    </recommendedName>
</protein>
<sequence>MDLNFFSNQYILFALVMALTAIPVGFSAGLFGIGGGLISVPVLFYIFGALDLSNDYLMHLAVGTSFAIIVPTSISSVLAHHKFKAVDFNIVKTYGLYAILGAILGTIFTSTLKTEQLILFFVIVTFFLGIYLIFLKEKKIESNFSFKTHYKIFFGFISGFISAPMGIGGAIMNVPVLKFFGFSINRAIGSAAAVGFLIATTASIGFLITGNYKEINAPLSIGFINIPAFLIFVPITIFMAKLGAKTVHNIDKKLITKLFGLFNLLVSTRLFFEYISY</sequence>
<keyword evidence="4 5" id="KW-0472">Membrane</keyword>
<dbReference type="InterPro" id="IPR002781">
    <property type="entry name" value="TM_pro_TauE-like"/>
</dbReference>
<feature type="transmembrane region" description="Helical" evidence="5">
    <location>
        <begin position="221"/>
        <end position="242"/>
    </location>
</feature>
<evidence type="ECO:0008006" key="7">
    <source>
        <dbReference type="Google" id="ProtNLM"/>
    </source>
</evidence>
<dbReference type="PANTHER" id="PTHR43483">
    <property type="entry name" value="MEMBRANE TRANSPORTER PROTEIN HI_0806-RELATED"/>
    <property type="match status" value="1"/>
</dbReference>
<feature type="transmembrane region" description="Helical" evidence="5">
    <location>
        <begin position="56"/>
        <end position="79"/>
    </location>
</feature>
<dbReference type="GO" id="GO:0016020">
    <property type="term" value="C:membrane"/>
    <property type="evidence" value="ECO:0007669"/>
    <property type="project" value="UniProtKB-SubCell"/>
</dbReference>
<evidence type="ECO:0000313" key="6">
    <source>
        <dbReference type="EMBL" id="SVB11545.1"/>
    </source>
</evidence>
<dbReference type="AlphaFoldDB" id="A0A382BCL0"/>
<feature type="transmembrane region" description="Helical" evidence="5">
    <location>
        <begin position="12"/>
        <end position="44"/>
    </location>
</feature>
<comment type="subcellular location">
    <subcellularLocation>
        <location evidence="1">Membrane</location>
        <topology evidence="1">Multi-pass membrane protein</topology>
    </subcellularLocation>
</comment>
<evidence type="ECO:0000256" key="4">
    <source>
        <dbReference type="ARBA" id="ARBA00023136"/>
    </source>
</evidence>
<reference evidence="6" key="1">
    <citation type="submission" date="2018-05" db="EMBL/GenBank/DDBJ databases">
        <authorList>
            <person name="Lanie J.A."/>
            <person name="Ng W.-L."/>
            <person name="Kazmierczak K.M."/>
            <person name="Andrzejewski T.M."/>
            <person name="Davidsen T.M."/>
            <person name="Wayne K.J."/>
            <person name="Tettelin H."/>
            <person name="Glass J.I."/>
            <person name="Rusch D."/>
            <person name="Podicherti R."/>
            <person name="Tsui H.-C.T."/>
            <person name="Winkler M.E."/>
        </authorList>
    </citation>
    <scope>NUCLEOTIDE SEQUENCE</scope>
</reference>
<organism evidence="6">
    <name type="scientific">marine metagenome</name>
    <dbReference type="NCBI Taxonomy" id="408172"/>
    <lineage>
        <taxon>unclassified sequences</taxon>
        <taxon>metagenomes</taxon>
        <taxon>ecological metagenomes</taxon>
    </lineage>
</organism>
<dbReference type="Pfam" id="PF01925">
    <property type="entry name" value="TauE"/>
    <property type="match status" value="1"/>
</dbReference>
<evidence type="ECO:0000256" key="5">
    <source>
        <dbReference type="SAM" id="Phobius"/>
    </source>
</evidence>
<evidence type="ECO:0000256" key="2">
    <source>
        <dbReference type="ARBA" id="ARBA00022692"/>
    </source>
</evidence>
<feature type="transmembrane region" description="Helical" evidence="5">
    <location>
        <begin position="117"/>
        <end position="134"/>
    </location>
</feature>
<gene>
    <name evidence="6" type="ORF">METZ01_LOCUS164399</name>
</gene>
<keyword evidence="3 5" id="KW-1133">Transmembrane helix</keyword>
<evidence type="ECO:0000256" key="3">
    <source>
        <dbReference type="ARBA" id="ARBA00022989"/>
    </source>
</evidence>